<sequence>MAWQVSLEDIKANNYNLDIKNPHRVDVEQANLDEMLADYQKLMADLDEVRSKLKFELMEALGDDSKIGS</sequence>
<name>A0ABV4XR03_9CYAN</name>
<organism evidence="2 3">
    <name type="scientific">Floridaenema flaviceps BLCC-F50</name>
    <dbReference type="NCBI Taxonomy" id="3153642"/>
    <lineage>
        <taxon>Bacteria</taxon>
        <taxon>Bacillati</taxon>
        <taxon>Cyanobacteriota</taxon>
        <taxon>Cyanophyceae</taxon>
        <taxon>Oscillatoriophycideae</taxon>
        <taxon>Aerosakkonematales</taxon>
        <taxon>Aerosakkonemataceae</taxon>
        <taxon>Floridanema</taxon>
        <taxon>Floridanema flaviceps</taxon>
    </lineage>
</organism>
<evidence type="ECO:0000313" key="2">
    <source>
        <dbReference type="EMBL" id="MFB2893862.1"/>
    </source>
</evidence>
<gene>
    <name evidence="2" type="ORF">ACE1CI_13205</name>
</gene>
<accession>A0ABV4XR03</accession>
<protein>
    <submittedName>
        <fullName evidence="2">Uncharacterized protein</fullName>
    </submittedName>
</protein>
<dbReference type="Proteomes" id="UP001576784">
    <property type="component" value="Unassembled WGS sequence"/>
</dbReference>
<evidence type="ECO:0000256" key="1">
    <source>
        <dbReference type="SAM" id="Coils"/>
    </source>
</evidence>
<comment type="caution">
    <text evidence="2">The sequence shown here is derived from an EMBL/GenBank/DDBJ whole genome shotgun (WGS) entry which is preliminary data.</text>
</comment>
<reference evidence="2 3" key="1">
    <citation type="submission" date="2024-09" db="EMBL/GenBank/DDBJ databases">
        <title>Floridaenema gen nov. (Aerosakkonemataceae, Aerosakkonematales ord. nov., Cyanobacteria) from benthic tropical and subtropical fresh waters, with the description of four new species.</title>
        <authorList>
            <person name="Moretto J.A."/>
            <person name="Berthold D.E."/>
            <person name="Lefler F.W."/>
            <person name="Huang I.-S."/>
            <person name="Laughinghouse H. IV."/>
        </authorList>
    </citation>
    <scope>NUCLEOTIDE SEQUENCE [LARGE SCALE GENOMIC DNA]</scope>
    <source>
        <strain evidence="2 3">BLCC-F50</strain>
    </source>
</reference>
<keyword evidence="1" id="KW-0175">Coiled coil</keyword>
<dbReference type="RefSeq" id="WP_413263515.1">
    <property type="nucleotide sequence ID" value="NZ_JBHFNR010000089.1"/>
</dbReference>
<feature type="coiled-coil region" evidence="1">
    <location>
        <begin position="25"/>
        <end position="52"/>
    </location>
</feature>
<evidence type="ECO:0000313" key="3">
    <source>
        <dbReference type="Proteomes" id="UP001576784"/>
    </source>
</evidence>
<proteinExistence type="predicted"/>
<keyword evidence="3" id="KW-1185">Reference proteome</keyword>
<dbReference type="EMBL" id="JBHFNR010000089">
    <property type="protein sequence ID" value="MFB2893862.1"/>
    <property type="molecule type" value="Genomic_DNA"/>
</dbReference>